<dbReference type="CDD" id="cd03807">
    <property type="entry name" value="GT4_WbnK-like"/>
    <property type="match status" value="1"/>
</dbReference>
<dbReference type="EMBL" id="CABVPP010000080">
    <property type="protein sequence ID" value="VWC28004.1"/>
    <property type="molecule type" value="Genomic_DNA"/>
</dbReference>
<dbReference type="GO" id="GO:0016757">
    <property type="term" value="F:glycosyltransferase activity"/>
    <property type="evidence" value="ECO:0007669"/>
    <property type="project" value="TreeGrafter"/>
</dbReference>
<dbReference type="Proteomes" id="UP000494162">
    <property type="component" value="Unassembled WGS sequence"/>
</dbReference>
<organism evidence="2 3">
    <name type="scientific">Burkholderia pseudomultivorans</name>
    <dbReference type="NCBI Taxonomy" id="1207504"/>
    <lineage>
        <taxon>Bacteria</taxon>
        <taxon>Pseudomonadati</taxon>
        <taxon>Pseudomonadota</taxon>
        <taxon>Betaproteobacteria</taxon>
        <taxon>Burkholderiales</taxon>
        <taxon>Burkholderiaceae</taxon>
        <taxon>Burkholderia</taxon>
        <taxon>Burkholderia cepacia complex</taxon>
    </lineage>
</organism>
<dbReference type="Pfam" id="PF13692">
    <property type="entry name" value="Glyco_trans_1_4"/>
    <property type="match status" value="1"/>
</dbReference>
<keyword evidence="2" id="KW-0808">Transferase</keyword>
<dbReference type="AlphaFoldDB" id="A0A6P2R730"/>
<dbReference type="PANTHER" id="PTHR12526:SF638">
    <property type="entry name" value="SPORE COAT PROTEIN SA"/>
    <property type="match status" value="1"/>
</dbReference>
<dbReference type="InterPro" id="IPR028098">
    <property type="entry name" value="Glyco_trans_4-like_N"/>
</dbReference>
<gene>
    <name evidence="2" type="ORF">BPS26883_06239</name>
</gene>
<sequence length="391" mass="42808">MPASIRMKIIHIISGLGLGGAETTLLNLVKNTQGSSVSHAVISLSSLDTLANDLRIAGAEVRILGMNARIPSPARIVQLIKWIIELRPDVVQTWMYHADLFGGIAARIARIALRSRSVPRPFVIAWGIHRTEVPIKHSAFLRILVRLCALSSHFIPDIIIFCAEAAYKSHCTFGYKNKLMKIIRNGFDTKQFSPNPKSHNELTAALGLPNETVLIGIVGRFNPAKDFDNFFRASTILASRSMGCHFVMVGNRVDRNNEALVAYADGPELKGKVHLLGARRDIPNLMPGFDILCLSSRTEGFPTVVGEAMACGVPCVVTDVGDTATLVGNTGIVVPPVNSNALADGLERMVLMPNNERKQLGIQARSRILDEYSIEACWKRYQQAYESAGKQ</sequence>
<name>A0A6P2R730_9BURK</name>
<evidence type="ECO:0000313" key="2">
    <source>
        <dbReference type="EMBL" id="VWC28004.1"/>
    </source>
</evidence>
<dbReference type="Pfam" id="PF13439">
    <property type="entry name" value="Glyco_transf_4"/>
    <property type="match status" value="1"/>
</dbReference>
<proteinExistence type="predicted"/>
<accession>A0A6P2R730</accession>
<evidence type="ECO:0000313" key="3">
    <source>
        <dbReference type="Proteomes" id="UP000494162"/>
    </source>
</evidence>
<dbReference type="SUPFAM" id="SSF53756">
    <property type="entry name" value="UDP-Glycosyltransferase/glycogen phosphorylase"/>
    <property type="match status" value="1"/>
</dbReference>
<dbReference type="PANTHER" id="PTHR12526">
    <property type="entry name" value="GLYCOSYLTRANSFERASE"/>
    <property type="match status" value="1"/>
</dbReference>
<protein>
    <submittedName>
        <fullName evidence="2">Glycosyl transferase</fullName>
    </submittedName>
</protein>
<evidence type="ECO:0000259" key="1">
    <source>
        <dbReference type="Pfam" id="PF13439"/>
    </source>
</evidence>
<reference evidence="2 3" key="1">
    <citation type="submission" date="2019-09" db="EMBL/GenBank/DDBJ databases">
        <authorList>
            <person name="Depoorter E."/>
        </authorList>
    </citation>
    <scope>NUCLEOTIDE SEQUENCE [LARGE SCALE GENOMIC DNA]</scope>
    <source>
        <strain evidence="2">LMG 26883</strain>
    </source>
</reference>
<dbReference type="Gene3D" id="3.40.50.2000">
    <property type="entry name" value="Glycogen Phosphorylase B"/>
    <property type="match status" value="2"/>
</dbReference>
<feature type="domain" description="Glycosyltransferase subfamily 4-like N-terminal" evidence="1">
    <location>
        <begin position="19"/>
        <end position="190"/>
    </location>
</feature>